<sequence>MKERLLFHSKSNTYATLPRESTPAASRKRQQQHPGLTLTGIYNVLEKLRRIDYAPPPISPISNDRQRSCDCE</sequence>
<organism evidence="3">
    <name type="scientific">Candidatus Kentrum sp. MB</name>
    <dbReference type="NCBI Taxonomy" id="2138164"/>
    <lineage>
        <taxon>Bacteria</taxon>
        <taxon>Pseudomonadati</taxon>
        <taxon>Pseudomonadota</taxon>
        <taxon>Gammaproteobacteria</taxon>
        <taxon>Candidatus Kentrum</taxon>
    </lineage>
</organism>
<accession>A0A450XJV9</accession>
<dbReference type="AlphaFoldDB" id="A0A450XJV9"/>
<name>A0A450XJV9_9GAMM</name>
<proteinExistence type="predicted"/>
<feature type="region of interest" description="Disordered" evidence="1">
    <location>
        <begin position="1"/>
        <end position="34"/>
    </location>
</feature>
<evidence type="ECO:0000313" key="4">
    <source>
        <dbReference type="EMBL" id="VFK74817.1"/>
    </source>
</evidence>
<evidence type="ECO:0000313" key="3">
    <source>
        <dbReference type="EMBL" id="VFK29529.1"/>
    </source>
</evidence>
<protein>
    <submittedName>
        <fullName evidence="3">Uncharacterized protein</fullName>
    </submittedName>
</protein>
<gene>
    <name evidence="2" type="ORF">BECKMB1821G_GA0114241_104430</name>
    <name evidence="4" type="ORF">BECKMB1821H_GA0114242_101044</name>
    <name evidence="3" type="ORF">BECKMB1821I_GA0114274_101044</name>
</gene>
<evidence type="ECO:0000256" key="1">
    <source>
        <dbReference type="SAM" id="MobiDB-lite"/>
    </source>
</evidence>
<evidence type="ECO:0000313" key="2">
    <source>
        <dbReference type="EMBL" id="VFK29019.1"/>
    </source>
</evidence>
<reference evidence="3" key="1">
    <citation type="submission" date="2019-02" db="EMBL/GenBank/DDBJ databases">
        <authorList>
            <person name="Gruber-Vodicka R. H."/>
            <person name="Seah K. B. B."/>
        </authorList>
    </citation>
    <scope>NUCLEOTIDE SEQUENCE</scope>
    <source>
        <strain evidence="2">BECK_BZ197</strain>
        <strain evidence="4">BECK_BZ198</strain>
        <strain evidence="3">BECK_BZ199</strain>
    </source>
</reference>
<dbReference type="EMBL" id="CAADGH010000010">
    <property type="protein sequence ID" value="VFK74817.1"/>
    <property type="molecule type" value="Genomic_DNA"/>
</dbReference>
<dbReference type="EMBL" id="CAADFQ010000010">
    <property type="protein sequence ID" value="VFK29529.1"/>
    <property type="molecule type" value="Genomic_DNA"/>
</dbReference>
<dbReference type="EMBL" id="CAADFO010000044">
    <property type="protein sequence ID" value="VFK29019.1"/>
    <property type="molecule type" value="Genomic_DNA"/>
</dbReference>